<dbReference type="InterPro" id="IPR012675">
    <property type="entry name" value="Beta-grasp_dom_sf"/>
</dbReference>
<comment type="caution">
    <text evidence="2">The sequence shown here is derived from an EMBL/GenBank/DDBJ whole genome shotgun (WGS) entry which is preliminary data.</text>
</comment>
<dbReference type="EMBL" id="WNKV01000023">
    <property type="protein sequence ID" value="MTW19073.1"/>
    <property type="molecule type" value="Genomic_DNA"/>
</dbReference>
<dbReference type="EMBL" id="UWOC01000137">
    <property type="protein sequence ID" value="VCU08210.1"/>
    <property type="molecule type" value="Genomic_DNA"/>
</dbReference>
<dbReference type="SUPFAM" id="SSF54285">
    <property type="entry name" value="MoaD/ThiS"/>
    <property type="match status" value="1"/>
</dbReference>
<reference evidence="1 4" key="3">
    <citation type="submission" date="2019-11" db="EMBL/GenBank/DDBJ databases">
        <title>Whole-genome sequence of Rhodoplanes serenus DSM 18633, type strain.</title>
        <authorList>
            <person name="Kyndt J.A."/>
            <person name="Meyer T.E."/>
        </authorList>
    </citation>
    <scope>NUCLEOTIDE SEQUENCE [LARGE SCALE GENOMIC DNA]</scope>
    <source>
        <strain evidence="1 4">DSM 18633</strain>
    </source>
</reference>
<dbReference type="Pfam" id="PF02597">
    <property type="entry name" value="ThiS"/>
    <property type="match status" value="1"/>
</dbReference>
<dbReference type="PANTHER" id="PTHR38031">
    <property type="entry name" value="SULFUR CARRIER PROTEIN SLR0821-RELATED"/>
    <property type="match status" value="1"/>
</dbReference>
<evidence type="ECO:0000313" key="4">
    <source>
        <dbReference type="Proteomes" id="UP000438991"/>
    </source>
</evidence>
<dbReference type="CDD" id="cd17040">
    <property type="entry name" value="Ubl_MoaD_like"/>
    <property type="match status" value="1"/>
</dbReference>
<dbReference type="RefSeq" id="WP_111384157.1">
    <property type="nucleotide sequence ID" value="NZ_NPEW01000028.1"/>
</dbReference>
<dbReference type="AlphaFoldDB" id="A0A327KDB3"/>
<dbReference type="Proteomes" id="UP000289200">
    <property type="component" value="Unassembled WGS sequence"/>
</dbReference>
<reference evidence="3" key="2">
    <citation type="submission" date="2018-10" db="EMBL/GenBank/DDBJ databases">
        <authorList>
            <person name="Peiro R."/>
            <person name="Begona"/>
            <person name="Cbmso G."/>
            <person name="Lopez M."/>
            <person name="Gonzalez S."/>
            <person name="Sacristan E."/>
            <person name="Castillo E."/>
        </authorList>
    </citation>
    <scope>NUCLEOTIDE SEQUENCE [LARGE SCALE GENOMIC DNA]</scope>
</reference>
<dbReference type="Proteomes" id="UP000438991">
    <property type="component" value="Unassembled WGS sequence"/>
</dbReference>
<organism evidence="2 3">
    <name type="scientific">Rhodoplanes serenus</name>
    <dbReference type="NCBI Taxonomy" id="200615"/>
    <lineage>
        <taxon>Bacteria</taxon>
        <taxon>Pseudomonadati</taxon>
        <taxon>Pseudomonadota</taxon>
        <taxon>Alphaproteobacteria</taxon>
        <taxon>Hyphomicrobiales</taxon>
        <taxon>Nitrobacteraceae</taxon>
        <taxon>Rhodoplanes</taxon>
    </lineage>
</organism>
<dbReference type="InterPro" id="IPR003749">
    <property type="entry name" value="ThiS/MoaD-like"/>
</dbReference>
<keyword evidence="3" id="KW-1185">Reference proteome</keyword>
<dbReference type="PANTHER" id="PTHR38031:SF1">
    <property type="entry name" value="SULFUR CARRIER PROTEIN CYSO"/>
    <property type="match status" value="1"/>
</dbReference>
<accession>A0A327KDB3</accession>
<proteinExistence type="predicted"/>
<gene>
    <name evidence="1" type="ORF">GJ689_23015</name>
    <name evidence="2" type="ORF">RHODGE_RHODGE_02069</name>
</gene>
<dbReference type="InterPro" id="IPR052045">
    <property type="entry name" value="Sulfur_Carrier/Prot_Modifier"/>
</dbReference>
<evidence type="ECO:0000313" key="1">
    <source>
        <dbReference type="EMBL" id="MTW19073.1"/>
    </source>
</evidence>
<evidence type="ECO:0000313" key="2">
    <source>
        <dbReference type="EMBL" id="VCU08210.1"/>
    </source>
</evidence>
<name>A0A327KDB3_9BRAD</name>
<evidence type="ECO:0000313" key="3">
    <source>
        <dbReference type="Proteomes" id="UP000289200"/>
    </source>
</evidence>
<dbReference type="Gene3D" id="3.10.20.30">
    <property type="match status" value="1"/>
</dbReference>
<sequence>MVRVVFTQNIQRHVALPETEVAGGTVREVLEAVFADSPSARSYVLDDQGALRKHMTVFVDGTMVRDRTTLAEPVGPASTVHVFQALSGG</sequence>
<dbReference type="InterPro" id="IPR016155">
    <property type="entry name" value="Mopterin_synth/thiamin_S_b"/>
</dbReference>
<dbReference type="OrthoDB" id="9156098at2"/>
<protein>
    <submittedName>
        <fullName evidence="1">MoaD/ThiS family protein</fullName>
    </submittedName>
</protein>
<reference evidence="2" key="1">
    <citation type="submission" date="2018-10" db="EMBL/GenBank/DDBJ databases">
        <authorList>
            <person name="Peiro R."/>
            <person name="Begona"/>
            <person name="Cbmso G."/>
            <person name="Lopez M."/>
            <person name="Gonzalez S."/>
            <person name="Sacristan E."/>
            <person name="Castillo E."/>
        </authorList>
    </citation>
    <scope>NUCLEOTIDE SEQUENCE</scope>
    <source>
        <strain evidence="2">Rhod_genome</strain>
    </source>
</reference>